<proteinExistence type="inferred from homology"/>
<evidence type="ECO:0000313" key="12">
    <source>
        <dbReference type="EMBL" id="RVW67861.1"/>
    </source>
</evidence>
<evidence type="ECO:0000256" key="5">
    <source>
        <dbReference type="ARBA" id="ARBA00022692"/>
    </source>
</evidence>
<keyword evidence="9" id="KW-0472">Membrane</keyword>
<evidence type="ECO:0000256" key="3">
    <source>
        <dbReference type="ARBA" id="ARBA00022475"/>
    </source>
</evidence>
<dbReference type="SMART" id="SM00369">
    <property type="entry name" value="LRR_TYP"/>
    <property type="match status" value="4"/>
</dbReference>
<dbReference type="EMBL" id="QGNW01000562">
    <property type="protein sequence ID" value="RVW67861.1"/>
    <property type="molecule type" value="Genomic_DNA"/>
</dbReference>
<evidence type="ECO:0000313" key="13">
    <source>
        <dbReference type="Proteomes" id="UP000288805"/>
    </source>
</evidence>
<dbReference type="PANTHER" id="PTHR48061">
    <property type="entry name" value="LEUCINE-RICH REPEAT RECEPTOR PROTEIN KINASE EMS1-LIKE-RELATED"/>
    <property type="match status" value="1"/>
</dbReference>
<dbReference type="GO" id="GO:0005886">
    <property type="term" value="C:plasma membrane"/>
    <property type="evidence" value="ECO:0007669"/>
    <property type="project" value="UniProtKB-SubCell"/>
</dbReference>
<dbReference type="Gene3D" id="3.80.10.10">
    <property type="entry name" value="Ribonuclease Inhibitor"/>
    <property type="match status" value="2"/>
</dbReference>
<name>A0A438G6S4_VITVI</name>
<evidence type="ECO:0000256" key="2">
    <source>
        <dbReference type="ARBA" id="ARBA00009592"/>
    </source>
</evidence>
<evidence type="ECO:0000256" key="11">
    <source>
        <dbReference type="ARBA" id="ARBA00023180"/>
    </source>
</evidence>
<keyword evidence="5" id="KW-0812">Transmembrane</keyword>
<evidence type="ECO:0000256" key="10">
    <source>
        <dbReference type="ARBA" id="ARBA00023170"/>
    </source>
</evidence>
<evidence type="ECO:0000256" key="7">
    <source>
        <dbReference type="ARBA" id="ARBA00022737"/>
    </source>
</evidence>
<dbReference type="AlphaFoldDB" id="A0A438G6S4"/>
<reference evidence="12 13" key="1">
    <citation type="journal article" date="2018" name="PLoS Genet.">
        <title>Population sequencing reveals clonal diversity and ancestral inbreeding in the grapevine cultivar Chardonnay.</title>
        <authorList>
            <person name="Roach M.J."/>
            <person name="Johnson D.L."/>
            <person name="Bohlmann J."/>
            <person name="van Vuuren H.J."/>
            <person name="Jones S.J."/>
            <person name="Pretorius I.S."/>
            <person name="Schmidt S.A."/>
            <person name="Borneman A.R."/>
        </authorList>
    </citation>
    <scope>NUCLEOTIDE SEQUENCE [LARGE SCALE GENOMIC DNA]</scope>
    <source>
        <strain evidence="13">cv. Chardonnay</strain>
        <tissue evidence="12">Leaf</tissue>
    </source>
</reference>
<organism evidence="12 13">
    <name type="scientific">Vitis vinifera</name>
    <name type="common">Grape</name>
    <dbReference type="NCBI Taxonomy" id="29760"/>
    <lineage>
        <taxon>Eukaryota</taxon>
        <taxon>Viridiplantae</taxon>
        <taxon>Streptophyta</taxon>
        <taxon>Embryophyta</taxon>
        <taxon>Tracheophyta</taxon>
        <taxon>Spermatophyta</taxon>
        <taxon>Magnoliopsida</taxon>
        <taxon>eudicotyledons</taxon>
        <taxon>Gunneridae</taxon>
        <taxon>Pentapetalae</taxon>
        <taxon>rosids</taxon>
        <taxon>Vitales</taxon>
        <taxon>Vitaceae</taxon>
        <taxon>Viteae</taxon>
        <taxon>Vitis</taxon>
    </lineage>
</organism>
<keyword evidence="10 12" id="KW-0675">Receptor</keyword>
<keyword evidence="6" id="KW-0732">Signal</keyword>
<evidence type="ECO:0000256" key="8">
    <source>
        <dbReference type="ARBA" id="ARBA00022989"/>
    </source>
</evidence>
<protein>
    <submittedName>
        <fullName evidence="12">Receptor-like protein 12</fullName>
    </submittedName>
</protein>
<comment type="similarity">
    <text evidence="2">Belongs to the RLP family.</text>
</comment>
<dbReference type="Pfam" id="PF00560">
    <property type="entry name" value="LRR_1"/>
    <property type="match status" value="5"/>
</dbReference>
<evidence type="ECO:0000256" key="6">
    <source>
        <dbReference type="ARBA" id="ARBA00022729"/>
    </source>
</evidence>
<evidence type="ECO:0000256" key="4">
    <source>
        <dbReference type="ARBA" id="ARBA00022614"/>
    </source>
</evidence>
<dbReference type="SUPFAM" id="SSF52058">
    <property type="entry name" value="L domain-like"/>
    <property type="match status" value="2"/>
</dbReference>
<comment type="subcellular location">
    <subcellularLocation>
        <location evidence="1">Cell membrane</location>
        <topology evidence="1">Single-pass type I membrane protein</topology>
    </subcellularLocation>
</comment>
<dbReference type="InterPro" id="IPR032675">
    <property type="entry name" value="LRR_dom_sf"/>
</dbReference>
<keyword evidence="3" id="KW-1003">Cell membrane</keyword>
<dbReference type="InterPro" id="IPR046956">
    <property type="entry name" value="RLP23-like"/>
</dbReference>
<keyword evidence="4" id="KW-0433">Leucine-rich repeat</keyword>
<sequence length="513" mass="56483">MNFTNQPKSVNIKTNIDAITNIQAKLLIDGHASGDPSAYPKVAMWNSHGEGEGSDCCPWDGVECDRETGHVIGLHLASSCLYGSINSSNTLFSLVHLRRLDLSNNHFNDSEIPFGVGQLLRLRSLNLSDSAFAGQIPSELLALSNLVFLDLSANPMLQLQKPSLRNLVQNVAHLKKLRLSEVNISSTIPHELANLSSLTTLFLRECGLHGEFPMNIFQLPSLKILNVSYNPDLIGYLPEFQETSPLKELHLYGTSFSGELPTSIGRFGSLTELDICSCNFTGLVPSPLGHLPQLSILMLDSNMLQGPLPILPPSTIEYYSVSRNKLIGEFSPLICNMSSLMLLDLSSNNLSGRIPQCLANLSKSLSILDLGSNSLDGPIPQTCTVPNNFKVIDLGDLPSENFQNWDAMKLTDIANDLRYMQARPEFQVPGYEWIARYMYSMTMTNRGMQRFYEKIPDIFIAIDFSGNNFKGQIPTSIGNLKGLHLLNLGDNNLTGHITSSLGNIPQLESLDLS</sequence>
<evidence type="ECO:0000256" key="1">
    <source>
        <dbReference type="ARBA" id="ARBA00004251"/>
    </source>
</evidence>
<gene>
    <name evidence="12" type="primary">RLP12_18</name>
    <name evidence="12" type="ORF">CK203_063349</name>
</gene>
<dbReference type="Proteomes" id="UP000288805">
    <property type="component" value="Unassembled WGS sequence"/>
</dbReference>
<comment type="caution">
    <text evidence="12">The sequence shown here is derived from an EMBL/GenBank/DDBJ whole genome shotgun (WGS) entry which is preliminary data.</text>
</comment>
<accession>A0A438G6S4</accession>
<dbReference type="InterPro" id="IPR003591">
    <property type="entry name" value="Leu-rich_rpt_typical-subtyp"/>
</dbReference>
<dbReference type="PANTHER" id="PTHR48061:SF12">
    <property type="entry name" value="DISEASE RESISTANCE LIKE PROTEIN"/>
    <property type="match status" value="1"/>
</dbReference>
<dbReference type="InterPro" id="IPR001611">
    <property type="entry name" value="Leu-rich_rpt"/>
</dbReference>
<keyword evidence="11" id="KW-0325">Glycoprotein</keyword>
<keyword evidence="8" id="KW-1133">Transmembrane helix</keyword>
<keyword evidence="7" id="KW-0677">Repeat</keyword>
<evidence type="ECO:0000256" key="9">
    <source>
        <dbReference type="ARBA" id="ARBA00023136"/>
    </source>
</evidence>